<feature type="region of interest" description="Disordered" evidence="1">
    <location>
        <begin position="91"/>
        <end position="112"/>
    </location>
</feature>
<dbReference type="Gene3D" id="4.10.280.10">
    <property type="entry name" value="Helix-loop-helix DNA-binding domain"/>
    <property type="match status" value="1"/>
</dbReference>
<gene>
    <name evidence="2" type="ORF">SCLCIDRAFT_1206943</name>
</gene>
<evidence type="ECO:0000313" key="3">
    <source>
        <dbReference type="Proteomes" id="UP000053989"/>
    </source>
</evidence>
<keyword evidence="3" id="KW-1185">Reference proteome</keyword>
<proteinExistence type="predicted"/>
<dbReference type="HOGENOM" id="CLU_2147331_0_0_1"/>
<dbReference type="InterPro" id="IPR036638">
    <property type="entry name" value="HLH_DNA-bd_sf"/>
</dbReference>
<dbReference type="OrthoDB" id="2680604at2759"/>
<accession>A0A0C3ESJ1</accession>
<organism evidence="2 3">
    <name type="scientific">Scleroderma citrinum Foug A</name>
    <dbReference type="NCBI Taxonomy" id="1036808"/>
    <lineage>
        <taxon>Eukaryota</taxon>
        <taxon>Fungi</taxon>
        <taxon>Dikarya</taxon>
        <taxon>Basidiomycota</taxon>
        <taxon>Agaricomycotina</taxon>
        <taxon>Agaricomycetes</taxon>
        <taxon>Agaricomycetidae</taxon>
        <taxon>Boletales</taxon>
        <taxon>Sclerodermatineae</taxon>
        <taxon>Sclerodermataceae</taxon>
        <taxon>Scleroderma</taxon>
    </lineage>
</organism>
<name>A0A0C3ESJ1_9AGAM</name>
<dbReference type="AlphaFoldDB" id="A0A0C3ESJ1"/>
<reference evidence="2 3" key="1">
    <citation type="submission" date="2014-04" db="EMBL/GenBank/DDBJ databases">
        <authorList>
            <consortium name="DOE Joint Genome Institute"/>
            <person name="Kuo A."/>
            <person name="Kohler A."/>
            <person name="Nagy L.G."/>
            <person name="Floudas D."/>
            <person name="Copeland A."/>
            <person name="Barry K.W."/>
            <person name="Cichocki N."/>
            <person name="Veneault-Fourrey C."/>
            <person name="LaButti K."/>
            <person name="Lindquist E.A."/>
            <person name="Lipzen A."/>
            <person name="Lundell T."/>
            <person name="Morin E."/>
            <person name="Murat C."/>
            <person name="Sun H."/>
            <person name="Tunlid A."/>
            <person name="Henrissat B."/>
            <person name="Grigoriev I.V."/>
            <person name="Hibbett D.S."/>
            <person name="Martin F."/>
            <person name="Nordberg H.P."/>
            <person name="Cantor M.N."/>
            <person name="Hua S.X."/>
        </authorList>
    </citation>
    <scope>NUCLEOTIDE SEQUENCE [LARGE SCALE GENOMIC DNA]</scope>
    <source>
        <strain evidence="2 3">Foug A</strain>
    </source>
</reference>
<dbReference type="EMBL" id="KN822004">
    <property type="protein sequence ID" value="KIM70791.1"/>
    <property type="molecule type" value="Genomic_DNA"/>
</dbReference>
<feature type="compositionally biased region" description="Low complexity" evidence="1">
    <location>
        <begin position="101"/>
        <end position="112"/>
    </location>
</feature>
<evidence type="ECO:0008006" key="4">
    <source>
        <dbReference type="Google" id="ProtNLM"/>
    </source>
</evidence>
<evidence type="ECO:0000256" key="1">
    <source>
        <dbReference type="SAM" id="MobiDB-lite"/>
    </source>
</evidence>
<dbReference type="GO" id="GO:0046983">
    <property type="term" value="F:protein dimerization activity"/>
    <property type="evidence" value="ECO:0007669"/>
    <property type="project" value="InterPro"/>
</dbReference>
<protein>
    <recommendedName>
        <fullName evidence="4">BHLH domain-containing protein</fullName>
    </recommendedName>
</protein>
<evidence type="ECO:0000313" key="2">
    <source>
        <dbReference type="EMBL" id="KIM70791.1"/>
    </source>
</evidence>
<dbReference type="SUPFAM" id="SSF47459">
    <property type="entry name" value="HLH, helix-loop-helix DNA-binding domain"/>
    <property type="match status" value="1"/>
</dbReference>
<reference evidence="3" key="2">
    <citation type="submission" date="2015-01" db="EMBL/GenBank/DDBJ databases">
        <title>Evolutionary Origins and Diversification of the Mycorrhizal Mutualists.</title>
        <authorList>
            <consortium name="DOE Joint Genome Institute"/>
            <consortium name="Mycorrhizal Genomics Consortium"/>
            <person name="Kohler A."/>
            <person name="Kuo A."/>
            <person name="Nagy L.G."/>
            <person name="Floudas D."/>
            <person name="Copeland A."/>
            <person name="Barry K.W."/>
            <person name="Cichocki N."/>
            <person name="Veneault-Fourrey C."/>
            <person name="LaButti K."/>
            <person name="Lindquist E.A."/>
            <person name="Lipzen A."/>
            <person name="Lundell T."/>
            <person name="Morin E."/>
            <person name="Murat C."/>
            <person name="Riley R."/>
            <person name="Ohm R."/>
            <person name="Sun H."/>
            <person name="Tunlid A."/>
            <person name="Henrissat B."/>
            <person name="Grigoriev I.V."/>
            <person name="Hibbett D.S."/>
            <person name="Martin F."/>
        </authorList>
    </citation>
    <scope>NUCLEOTIDE SEQUENCE [LARGE SCALE GENOMIC DNA]</scope>
    <source>
        <strain evidence="3">Foug A</strain>
    </source>
</reference>
<sequence length="112" mass="12610">MSSSKAISQRDYRGRESELFDELRTAIAGLTSQDPTTRHEILTEATRLLMNLRSENDRLRQMQGNVMAYPPQPPQPPSGMPELDYVMGLTNIQHPYPQPGTPNNNPNNGGRF</sequence>
<dbReference type="Proteomes" id="UP000053989">
    <property type="component" value="Unassembled WGS sequence"/>
</dbReference>
<dbReference type="InParanoid" id="A0A0C3ESJ1"/>